<accession>X0UKP4</accession>
<organism evidence="1">
    <name type="scientific">marine sediment metagenome</name>
    <dbReference type="NCBI Taxonomy" id="412755"/>
    <lineage>
        <taxon>unclassified sequences</taxon>
        <taxon>metagenomes</taxon>
        <taxon>ecological metagenomes</taxon>
    </lineage>
</organism>
<sequence>MGKTSLTTQGALNLSVIDTGSGNYALKIVNPDGTTIGNFLGFYATENALTTAHPTASAGNYAIVGATDTVWIWDTDTVAWVDSGVNGAVTSVFSRTGIVTAQSNDY</sequence>
<dbReference type="AlphaFoldDB" id="X0UKP4"/>
<name>X0UKP4_9ZZZZ</name>
<gene>
    <name evidence="1" type="ORF">S01H1_41670</name>
</gene>
<feature type="non-terminal residue" evidence="1">
    <location>
        <position position="106"/>
    </location>
</feature>
<evidence type="ECO:0000313" key="1">
    <source>
        <dbReference type="EMBL" id="GAG00923.1"/>
    </source>
</evidence>
<protein>
    <submittedName>
        <fullName evidence="1">Uncharacterized protein</fullName>
    </submittedName>
</protein>
<reference evidence="1" key="1">
    <citation type="journal article" date="2014" name="Front. Microbiol.">
        <title>High frequency of phylogenetically diverse reductive dehalogenase-homologous genes in deep subseafloor sedimentary metagenomes.</title>
        <authorList>
            <person name="Kawai M."/>
            <person name="Futagami T."/>
            <person name="Toyoda A."/>
            <person name="Takaki Y."/>
            <person name="Nishi S."/>
            <person name="Hori S."/>
            <person name="Arai W."/>
            <person name="Tsubouchi T."/>
            <person name="Morono Y."/>
            <person name="Uchiyama I."/>
            <person name="Ito T."/>
            <person name="Fujiyama A."/>
            <person name="Inagaki F."/>
            <person name="Takami H."/>
        </authorList>
    </citation>
    <scope>NUCLEOTIDE SEQUENCE</scope>
    <source>
        <strain evidence="1">Expedition CK06-06</strain>
    </source>
</reference>
<comment type="caution">
    <text evidence="1">The sequence shown here is derived from an EMBL/GenBank/DDBJ whole genome shotgun (WGS) entry which is preliminary data.</text>
</comment>
<dbReference type="EMBL" id="BARS01026445">
    <property type="protein sequence ID" value="GAG00923.1"/>
    <property type="molecule type" value="Genomic_DNA"/>
</dbReference>
<proteinExistence type="predicted"/>